<dbReference type="Proteomes" id="UP000593576">
    <property type="component" value="Unassembled WGS sequence"/>
</dbReference>
<sequence>MTVAELMIEQDGKKLEKSKSSKPKFNPKGNDERNKDKSSKTVNSKPPTMKWKSNKPGEKKKNKEPMNEGLKLTSMILNSTKAKRGQKHKVLMFSDINIIDADGETKILSTIQLAKSVSNDENIYLVKTILDVLKVQQSFTGMKHVSLPMGLALMK</sequence>
<dbReference type="AlphaFoldDB" id="A0A7J9MYZ0"/>
<evidence type="ECO:0000313" key="3">
    <source>
        <dbReference type="Proteomes" id="UP000593576"/>
    </source>
</evidence>
<keyword evidence="3" id="KW-1185">Reference proteome</keyword>
<evidence type="ECO:0000256" key="1">
    <source>
        <dbReference type="SAM" id="MobiDB-lite"/>
    </source>
</evidence>
<name>A0A7J9MYZ0_GOSSC</name>
<organism evidence="2 3">
    <name type="scientific">Gossypium schwendimanii</name>
    <name type="common">Cotton</name>
    <dbReference type="NCBI Taxonomy" id="34291"/>
    <lineage>
        <taxon>Eukaryota</taxon>
        <taxon>Viridiplantae</taxon>
        <taxon>Streptophyta</taxon>
        <taxon>Embryophyta</taxon>
        <taxon>Tracheophyta</taxon>
        <taxon>Spermatophyta</taxon>
        <taxon>Magnoliopsida</taxon>
        <taxon>eudicotyledons</taxon>
        <taxon>Gunneridae</taxon>
        <taxon>Pentapetalae</taxon>
        <taxon>rosids</taxon>
        <taxon>malvids</taxon>
        <taxon>Malvales</taxon>
        <taxon>Malvaceae</taxon>
        <taxon>Malvoideae</taxon>
        <taxon>Gossypium</taxon>
    </lineage>
</organism>
<proteinExistence type="predicted"/>
<dbReference type="EMBL" id="JABFAF010264007">
    <property type="protein sequence ID" value="MBA0876200.1"/>
    <property type="molecule type" value="Genomic_DNA"/>
</dbReference>
<reference evidence="2 3" key="1">
    <citation type="journal article" date="2019" name="Genome Biol. Evol.">
        <title>Insights into the evolution of the New World diploid cottons (Gossypium, subgenus Houzingenia) based on genome sequencing.</title>
        <authorList>
            <person name="Grover C.E."/>
            <person name="Arick M.A. 2nd"/>
            <person name="Thrash A."/>
            <person name="Conover J.L."/>
            <person name="Sanders W.S."/>
            <person name="Peterson D.G."/>
            <person name="Frelichowski J.E."/>
            <person name="Scheffler J.A."/>
            <person name="Scheffler B.E."/>
            <person name="Wendel J.F."/>
        </authorList>
    </citation>
    <scope>NUCLEOTIDE SEQUENCE [LARGE SCALE GENOMIC DNA]</scope>
    <source>
        <strain evidence="2">1</strain>
        <tissue evidence="2">Leaf</tissue>
    </source>
</reference>
<feature type="compositionally biased region" description="Basic and acidic residues" evidence="1">
    <location>
        <begin position="10"/>
        <end position="19"/>
    </location>
</feature>
<accession>A0A7J9MYZ0</accession>
<comment type="caution">
    <text evidence="2">The sequence shown here is derived from an EMBL/GenBank/DDBJ whole genome shotgun (WGS) entry which is preliminary data.</text>
</comment>
<evidence type="ECO:0000313" key="2">
    <source>
        <dbReference type="EMBL" id="MBA0876200.1"/>
    </source>
</evidence>
<feature type="non-terminal residue" evidence="2">
    <location>
        <position position="155"/>
    </location>
</feature>
<feature type="compositionally biased region" description="Basic and acidic residues" evidence="1">
    <location>
        <begin position="55"/>
        <end position="66"/>
    </location>
</feature>
<feature type="compositionally biased region" description="Basic and acidic residues" evidence="1">
    <location>
        <begin position="29"/>
        <end position="39"/>
    </location>
</feature>
<protein>
    <submittedName>
        <fullName evidence="2">Uncharacterized protein</fullName>
    </submittedName>
</protein>
<gene>
    <name evidence="2" type="ORF">Goshw_003158</name>
</gene>
<feature type="region of interest" description="Disordered" evidence="1">
    <location>
        <begin position="1"/>
        <end position="69"/>
    </location>
</feature>